<dbReference type="InterPro" id="IPR010903">
    <property type="entry name" value="DUF1517"/>
</dbReference>
<gene>
    <name evidence="2" type="ORF">BVC80_441g230</name>
</gene>
<reference evidence="2 3" key="1">
    <citation type="journal article" date="2017" name="Mol. Plant">
        <title>The Genome of Medicinal Plant Macleaya cordata Provides New Insights into Benzylisoquinoline Alkaloids Metabolism.</title>
        <authorList>
            <person name="Liu X."/>
            <person name="Liu Y."/>
            <person name="Huang P."/>
            <person name="Ma Y."/>
            <person name="Qing Z."/>
            <person name="Tang Q."/>
            <person name="Cao H."/>
            <person name="Cheng P."/>
            <person name="Zheng Y."/>
            <person name="Yuan Z."/>
            <person name="Zhou Y."/>
            <person name="Liu J."/>
            <person name="Tang Z."/>
            <person name="Zhuo Y."/>
            <person name="Zhang Y."/>
            <person name="Yu L."/>
            <person name="Huang J."/>
            <person name="Yang P."/>
            <person name="Peng Q."/>
            <person name="Zhang J."/>
            <person name="Jiang W."/>
            <person name="Zhang Z."/>
            <person name="Lin K."/>
            <person name="Ro D.K."/>
            <person name="Chen X."/>
            <person name="Xiong X."/>
            <person name="Shang Y."/>
            <person name="Huang S."/>
            <person name="Zeng J."/>
        </authorList>
    </citation>
    <scope>NUCLEOTIDE SEQUENCE [LARGE SCALE GENOMIC DNA]</scope>
    <source>
        <strain evidence="3">cv. BLH2017</strain>
        <tissue evidence="2">Root</tissue>
    </source>
</reference>
<feature type="transmembrane region" description="Helical" evidence="1">
    <location>
        <begin position="114"/>
        <end position="134"/>
    </location>
</feature>
<dbReference type="Pfam" id="PF07466">
    <property type="entry name" value="DUF1517"/>
    <property type="match status" value="1"/>
</dbReference>
<dbReference type="AlphaFoldDB" id="A0A200Q4U9"/>
<evidence type="ECO:0000256" key="1">
    <source>
        <dbReference type="SAM" id="Phobius"/>
    </source>
</evidence>
<dbReference type="OrthoDB" id="542507at2759"/>
<dbReference type="InterPro" id="IPR053023">
    <property type="entry name" value="FLAP_modulator"/>
</dbReference>
<keyword evidence="3" id="KW-1185">Reference proteome</keyword>
<keyword evidence="1" id="KW-0472">Membrane</keyword>
<name>A0A200Q4U9_MACCD</name>
<dbReference type="PANTHER" id="PTHR33975:SF2">
    <property type="entry name" value="MYELIN-ASSOCIATED OLIGODENDROCYTE BASIC PROTEIN"/>
    <property type="match status" value="1"/>
</dbReference>
<dbReference type="EMBL" id="MVGT01003118">
    <property type="protein sequence ID" value="OVA05456.1"/>
    <property type="molecule type" value="Genomic_DNA"/>
</dbReference>
<organism evidence="2 3">
    <name type="scientific">Macleaya cordata</name>
    <name type="common">Five-seeded plume-poppy</name>
    <name type="synonym">Bocconia cordata</name>
    <dbReference type="NCBI Taxonomy" id="56857"/>
    <lineage>
        <taxon>Eukaryota</taxon>
        <taxon>Viridiplantae</taxon>
        <taxon>Streptophyta</taxon>
        <taxon>Embryophyta</taxon>
        <taxon>Tracheophyta</taxon>
        <taxon>Spermatophyta</taxon>
        <taxon>Magnoliopsida</taxon>
        <taxon>Ranunculales</taxon>
        <taxon>Papaveraceae</taxon>
        <taxon>Papaveroideae</taxon>
        <taxon>Macleaya</taxon>
    </lineage>
</organism>
<evidence type="ECO:0000313" key="3">
    <source>
        <dbReference type="Proteomes" id="UP000195402"/>
    </source>
</evidence>
<protein>
    <submittedName>
        <fullName evidence="2">Uncharacterized protein</fullName>
    </submittedName>
</protein>
<dbReference type="InParanoid" id="A0A200Q4U9"/>
<accession>A0A200Q4U9</accession>
<dbReference type="PANTHER" id="PTHR33975">
    <property type="entry name" value="MYELIN-ASSOCIATED OLIGODENDROCYTE BASIC PROTEIN"/>
    <property type="match status" value="1"/>
</dbReference>
<keyword evidence="1" id="KW-0812">Transmembrane</keyword>
<proteinExistence type="predicted"/>
<dbReference type="Proteomes" id="UP000195402">
    <property type="component" value="Unassembled WGS sequence"/>
</dbReference>
<keyword evidence="1" id="KW-1133">Transmembrane helix</keyword>
<evidence type="ECO:0000313" key="2">
    <source>
        <dbReference type="EMBL" id="OVA05456.1"/>
    </source>
</evidence>
<comment type="caution">
    <text evidence="2">The sequence shown here is derived from an EMBL/GenBank/DDBJ whole genome shotgun (WGS) entry which is preliminary data.</text>
</comment>
<dbReference type="STRING" id="56857.A0A200Q4U9"/>
<sequence>MLINDLTLEIIPVGKCHHFVTQSHFLRESKSLSMKWNPLMLQTFPTQIHLRSTRNNINAFIRTSSKLSTSSNSNYSRLQVVGLVVGRFLHGEALRRLHREDIRRHIPSPSPFDYILYMMLMAAHILLLVQLLLFPATQRTTVLKLQVGLLGMARYRIAEAADTSTPEGLNSVLTETTLAMLRHADCWISGYSFVDVKPIIEDGEKHFNQLSIEERGKFDEETLVNVNNIKRQSTSSRRANGLSKEYILTTFLVAAEGLLELPAISGTADLKDALQNLGSIPASKTLAVEALWTPQNENDTLTEGELLEDYPLLRPLLR</sequence>
<dbReference type="GO" id="GO:0009507">
    <property type="term" value="C:chloroplast"/>
    <property type="evidence" value="ECO:0007669"/>
    <property type="project" value="TreeGrafter"/>
</dbReference>